<reference evidence="2 3" key="1">
    <citation type="submission" date="2021-01" db="EMBL/GenBank/DDBJ databases">
        <title>WGS of actinomycetes isolated from Thailand.</title>
        <authorList>
            <person name="Thawai C."/>
        </authorList>
    </citation>
    <scope>NUCLEOTIDE SEQUENCE [LARGE SCALE GENOMIC DNA]</scope>
    <source>
        <strain evidence="2 3">LPG 2</strain>
    </source>
</reference>
<name>A0ABS1MGT4_9NOCA</name>
<feature type="compositionally biased region" description="Polar residues" evidence="1">
    <location>
        <begin position="106"/>
        <end position="115"/>
    </location>
</feature>
<comment type="caution">
    <text evidence="2">The sequence shown here is derived from an EMBL/GenBank/DDBJ whole genome shotgun (WGS) entry which is preliminary data.</text>
</comment>
<dbReference type="InterPro" id="IPR036689">
    <property type="entry name" value="ESAT-6-like_sf"/>
</dbReference>
<feature type="compositionally biased region" description="Basic and acidic residues" evidence="1">
    <location>
        <begin position="76"/>
        <end position="88"/>
    </location>
</feature>
<dbReference type="Proteomes" id="UP000602198">
    <property type="component" value="Unassembled WGS sequence"/>
</dbReference>
<feature type="compositionally biased region" description="Low complexity" evidence="1">
    <location>
        <begin position="91"/>
        <end position="105"/>
    </location>
</feature>
<dbReference type="SUPFAM" id="SSF140453">
    <property type="entry name" value="EsxAB dimer-like"/>
    <property type="match status" value="1"/>
</dbReference>
<keyword evidence="3" id="KW-1185">Reference proteome</keyword>
<organism evidence="2 3">
    <name type="scientific">Nocardia acididurans</name>
    <dbReference type="NCBI Taxonomy" id="2802282"/>
    <lineage>
        <taxon>Bacteria</taxon>
        <taxon>Bacillati</taxon>
        <taxon>Actinomycetota</taxon>
        <taxon>Actinomycetes</taxon>
        <taxon>Mycobacteriales</taxon>
        <taxon>Nocardiaceae</taxon>
        <taxon>Nocardia</taxon>
    </lineage>
</organism>
<proteinExistence type="predicted"/>
<evidence type="ECO:0000313" key="2">
    <source>
        <dbReference type="EMBL" id="MBL1079777.1"/>
    </source>
</evidence>
<gene>
    <name evidence="2" type="ORF">JK358_35785</name>
</gene>
<accession>A0ABS1MGT4</accession>
<evidence type="ECO:0000313" key="3">
    <source>
        <dbReference type="Proteomes" id="UP000602198"/>
    </source>
</evidence>
<evidence type="ECO:0000256" key="1">
    <source>
        <dbReference type="SAM" id="MobiDB-lite"/>
    </source>
</evidence>
<dbReference type="EMBL" id="JAERRJ010000019">
    <property type="protein sequence ID" value="MBL1079777.1"/>
    <property type="molecule type" value="Genomic_DNA"/>
</dbReference>
<protein>
    <submittedName>
        <fullName evidence="2">Uncharacterized protein</fullName>
    </submittedName>
</protein>
<sequence>MATEAILSEVKSSITKAQSVVDNHRSDLTKVQGLKPQFDAAAKGASGTAIQRALDEALEKGRNLTQRLENTGVELNKAKDELEGRDQESGASIPVVPDAPAPVSATIDTSQITAR</sequence>
<dbReference type="RefSeq" id="WP_201957389.1">
    <property type="nucleotide sequence ID" value="NZ_JAERRJ010000019.1"/>
</dbReference>
<feature type="region of interest" description="Disordered" evidence="1">
    <location>
        <begin position="75"/>
        <end position="115"/>
    </location>
</feature>